<dbReference type="InterPro" id="IPR045864">
    <property type="entry name" value="aa-tRNA-synth_II/BPL/LPL"/>
</dbReference>
<dbReference type="PROSITE" id="PS50862">
    <property type="entry name" value="AA_TRNA_LIGASE_II"/>
    <property type="match status" value="1"/>
</dbReference>
<dbReference type="AlphaFoldDB" id="A0A4R3JUR9"/>
<dbReference type="InterPro" id="IPR006195">
    <property type="entry name" value="aa-tRNA-synth_II"/>
</dbReference>
<dbReference type="GO" id="GO:0006427">
    <property type="term" value="P:histidyl-tRNA aminoacylation"/>
    <property type="evidence" value="ECO:0007669"/>
    <property type="project" value="UniProtKB-UniRule"/>
</dbReference>
<dbReference type="PANTHER" id="PTHR11476">
    <property type="entry name" value="HISTIDYL-TRNA SYNTHETASE"/>
    <property type="match status" value="1"/>
</dbReference>
<feature type="binding site" evidence="8">
    <location>
        <position position="141"/>
    </location>
    <ligand>
        <name>L-histidine</name>
        <dbReference type="ChEBI" id="CHEBI:57595"/>
    </ligand>
</feature>
<feature type="binding site" evidence="8">
    <location>
        <position position="137"/>
    </location>
    <ligand>
        <name>L-histidine</name>
        <dbReference type="ChEBI" id="CHEBI:57595"/>
    </ligand>
</feature>
<reference evidence="10 13" key="1">
    <citation type="journal article" date="2018" name="Int. J. Syst. Evol. Microbiol.">
        <title>Draft Genome Sequence of Faecalimonas umbilicata JCM 30896T, an Acetate-Producing Bacterium Isolated from Human Feces.</title>
        <authorList>
            <person name="Sakamoto M."/>
            <person name="Ikeyama N."/>
            <person name="Yuki M."/>
            <person name="Ohkuma M."/>
        </authorList>
    </citation>
    <scope>NUCLEOTIDE SEQUENCE [LARGE SCALE GENOMIC DNA]</scope>
    <source>
        <strain evidence="10 13">EGH7</strain>
    </source>
</reference>
<comment type="caution">
    <text evidence="11">The sequence shown here is derived from an EMBL/GenBank/DDBJ whole genome shotgun (WGS) entry which is preliminary data.</text>
</comment>
<accession>A0A4R3JUR9</accession>
<feature type="domain" description="Aminoacyl-transfer RNA synthetases class-II family profile" evidence="9">
    <location>
        <begin position="21"/>
        <end position="350"/>
    </location>
</feature>
<evidence type="ECO:0000256" key="8">
    <source>
        <dbReference type="PIRSR" id="PIRSR001549-1"/>
    </source>
</evidence>
<proteinExistence type="inferred from homology"/>
<dbReference type="RefSeq" id="WP_008976438.1">
    <property type="nucleotide sequence ID" value="NZ_BHEO01000008.1"/>
</dbReference>
<evidence type="ECO:0000259" key="9">
    <source>
        <dbReference type="PROSITE" id="PS50862"/>
    </source>
</evidence>
<evidence type="ECO:0000256" key="4">
    <source>
        <dbReference type="ARBA" id="ARBA00022840"/>
    </source>
</evidence>
<evidence type="ECO:0000256" key="2">
    <source>
        <dbReference type="ARBA" id="ARBA00012815"/>
    </source>
</evidence>
<dbReference type="GO" id="GO:0005737">
    <property type="term" value="C:cytoplasm"/>
    <property type="evidence" value="ECO:0007669"/>
    <property type="project" value="UniProtKB-UniRule"/>
</dbReference>
<dbReference type="SUPFAM" id="SSF55681">
    <property type="entry name" value="Class II aaRS and biotin synthetases"/>
    <property type="match status" value="1"/>
</dbReference>
<dbReference type="EMBL" id="SLZV01000002">
    <property type="protein sequence ID" value="TCS69957.1"/>
    <property type="molecule type" value="Genomic_DNA"/>
</dbReference>
<keyword evidence="3" id="KW-0547">Nucleotide-binding</keyword>
<dbReference type="CDD" id="cd00773">
    <property type="entry name" value="HisRS-like_core"/>
    <property type="match status" value="1"/>
</dbReference>
<feature type="binding site" evidence="8">
    <location>
        <begin position="93"/>
        <end position="95"/>
    </location>
    <ligand>
        <name>L-histidine</name>
        <dbReference type="ChEBI" id="CHEBI:57595"/>
    </ligand>
</feature>
<name>A0A4R3JUR9_9FIRM</name>
<evidence type="ECO:0000256" key="6">
    <source>
        <dbReference type="ARBA" id="ARBA00047639"/>
    </source>
</evidence>
<evidence type="ECO:0000313" key="13">
    <source>
        <dbReference type="Proteomes" id="UP000702954"/>
    </source>
</evidence>
<keyword evidence="13" id="KW-1185">Reference proteome</keyword>
<evidence type="ECO:0000313" key="12">
    <source>
        <dbReference type="Proteomes" id="UP000294613"/>
    </source>
</evidence>
<dbReference type="InterPro" id="IPR015807">
    <property type="entry name" value="His-tRNA-ligase"/>
</dbReference>
<gene>
    <name evidence="10" type="primary">hisS</name>
    <name evidence="11" type="ORF">EDD74_102129</name>
    <name evidence="10" type="ORF">FAEUMB_17950</name>
</gene>
<feature type="binding site" evidence="8">
    <location>
        <position position="287"/>
    </location>
    <ligand>
        <name>L-histidine</name>
        <dbReference type="ChEBI" id="CHEBI:57595"/>
    </ligand>
</feature>
<feature type="binding site" evidence="8">
    <location>
        <position position="123"/>
    </location>
    <ligand>
        <name>L-histidine</name>
        <dbReference type="ChEBI" id="CHEBI:57595"/>
    </ligand>
</feature>
<dbReference type="Proteomes" id="UP000702954">
    <property type="component" value="Unassembled WGS sequence"/>
</dbReference>
<keyword evidence="10" id="KW-0436">Ligase</keyword>
<evidence type="ECO:0000256" key="7">
    <source>
        <dbReference type="NCBIfam" id="TIGR00442"/>
    </source>
</evidence>
<evidence type="ECO:0000256" key="3">
    <source>
        <dbReference type="ARBA" id="ARBA00022741"/>
    </source>
</evidence>
<sequence>MALKKKPVTGMKDMLPREMQIRDYVIRLIKETYGTFGFSSIETPCVEHIENLSSKQGGENEKLIFKILKRGEKLKLDTAECEADLVDGGLRYDLTVPLSRYYSNNVSELPSPFKALQMGNVWRADRPQRGRFRQFMQCDIDILGEPNNLAEIELILATTTLLGKLDFKNFTVRINDRKILKAMAAYSGFEEKDYDDVFIILDKMDKIGLDGVEKELQEHGYPKEAVEKYLQLFKEITNDIEGVRYCKEKLEGYLEEATADGLEMIIASVDSVKEADFKLSFDPTLVRGMSYYTGTIFEIAMDEFGGSVGGGGRYDEMIGKFTGQPTPACGFSIGFERIVMLLLERGYEIPDNKEKLALLIEKGMPQEKMLEVLAFAKEQRAVGKQVMLSIMKKNKKFQKEQLSQEGYTEIKEFFK</sequence>
<dbReference type="Pfam" id="PF13393">
    <property type="entry name" value="tRNA-synt_His"/>
    <property type="match status" value="1"/>
</dbReference>
<feature type="binding site" evidence="8">
    <location>
        <begin position="291"/>
        <end position="292"/>
    </location>
    <ligand>
        <name>L-histidine</name>
        <dbReference type="ChEBI" id="CHEBI:57595"/>
    </ligand>
</feature>
<dbReference type="GO" id="GO:0005524">
    <property type="term" value="F:ATP binding"/>
    <property type="evidence" value="ECO:0007669"/>
    <property type="project" value="UniProtKB-KW"/>
</dbReference>
<comment type="catalytic activity">
    <reaction evidence="6">
        <text>tRNA(His) + L-histidine + ATP = L-histidyl-tRNA(His) + AMP + diphosphate + H(+)</text>
        <dbReference type="Rhea" id="RHEA:17313"/>
        <dbReference type="Rhea" id="RHEA-COMP:9665"/>
        <dbReference type="Rhea" id="RHEA-COMP:9689"/>
        <dbReference type="ChEBI" id="CHEBI:15378"/>
        <dbReference type="ChEBI" id="CHEBI:30616"/>
        <dbReference type="ChEBI" id="CHEBI:33019"/>
        <dbReference type="ChEBI" id="CHEBI:57595"/>
        <dbReference type="ChEBI" id="CHEBI:78442"/>
        <dbReference type="ChEBI" id="CHEBI:78527"/>
        <dbReference type="ChEBI" id="CHEBI:456215"/>
        <dbReference type="EC" id="6.1.1.21"/>
    </reaction>
</comment>
<organism evidence="11 12">
    <name type="scientific">Faecalimonas umbilicata</name>
    <dbReference type="NCBI Taxonomy" id="1912855"/>
    <lineage>
        <taxon>Bacteria</taxon>
        <taxon>Bacillati</taxon>
        <taxon>Bacillota</taxon>
        <taxon>Clostridia</taxon>
        <taxon>Lachnospirales</taxon>
        <taxon>Lachnospiraceae</taxon>
        <taxon>Faecalimonas</taxon>
    </lineage>
</organism>
<dbReference type="EC" id="6.1.1.21" evidence="2 7"/>
<protein>
    <recommendedName>
        <fullName evidence="2 7">Histidine--tRNA ligase</fullName>
        <ecNumber evidence="2 7">6.1.1.21</ecNumber>
    </recommendedName>
</protein>
<dbReference type="Gene3D" id="3.30.930.10">
    <property type="entry name" value="Bira Bifunctional Protein, Domain 2"/>
    <property type="match status" value="1"/>
</dbReference>
<dbReference type="GO" id="GO:0016740">
    <property type="term" value="F:transferase activity"/>
    <property type="evidence" value="ECO:0007669"/>
    <property type="project" value="UniProtKB-ARBA"/>
</dbReference>
<dbReference type="GO" id="GO:0140096">
    <property type="term" value="F:catalytic activity, acting on a protein"/>
    <property type="evidence" value="ECO:0007669"/>
    <property type="project" value="UniProtKB-ARBA"/>
</dbReference>
<dbReference type="NCBIfam" id="TIGR00442">
    <property type="entry name" value="hisS"/>
    <property type="match status" value="1"/>
</dbReference>
<dbReference type="PANTHER" id="PTHR11476:SF7">
    <property type="entry name" value="HISTIDINE--TRNA LIGASE"/>
    <property type="match status" value="1"/>
</dbReference>
<evidence type="ECO:0000256" key="5">
    <source>
        <dbReference type="ARBA" id="ARBA00022917"/>
    </source>
</evidence>
<evidence type="ECO:0000256" key="1">
    <source>
        <dbReference type="ARBA" id="ARBA00008226"/>
    </source>
</evidence>
<keyword evidence="4" id="KW-0067">ATP-binding</keyword>
<dbReference type="GO" id="GO:0004821">
    <property type="term" value="F:histidine-tRNA ligase activity"/>
    <property type="evidence" value="ECO:0007669"/>
    <property type="project" value="UniProtKB-UniRule"/>
</dbReference>
<reference evidence="11 12" key="2">
    <citation type="submission" date="2019-03" db="EMBL/GenBank/DDBJ databases">
        <title>Genomic Encyclopedia of Type Strains, Phase IV (KMG-IV): sequencing the most valuable type-strain genomes for metagenomic binning, comparative biology and taxonomic classification.</title>
        <authorList>
            <person name="Goeker M."/>
        </authorList>
    </citation>
    <scope>NUCLEOTIDE SEQUENCE [LARGE SCALE GENOMIC DNA]</scope>
    <source>
        <strain evidence="11 12">DSM 103426</strain>
    </source>
</reference>
<dbReference type="InterPro" id="IPR041715">
    <property type="entry name" value="HisRS-like_core"/>
</dbReference>
<dbReference type="EMBL" id="BHEO01000008">
    <property type="protein sequence ID" value="GBU05254.1"/>
    <property type="molecule type" value="Genomic_DNA"/>
</dbReference>
<comment type="similarity">
    <text evidence="1">Belongs to the class-II aminoacyl-tRNA synthetase family.</text>
</comment>
<dbReference type="InterPro" id="IPR004516">
    <property type="entry name" value="HisRS/HisZ"/>
</dbReference>
<evidence type="ECO:0000313" key="10">
    <source>
        <dbReference type="EMBL" id="GBU05254.1"/>
    </source>
</evidence>
<keyword evidence="11" id="KW-0030">Aminoacyl-tRNA synthetase</keyword>
<dbReference type="Proteomes" id="UP000294613">
    <property type="component" value="Unassembled WGS sequence"/>
</dbReference>
<keyword evidence="5" id="KW-0648">Protein biosynthesis</keyword>
<evidence type="ECO:0000313" key="11">
    <source>
        <dbReference type="EMBL" id="TCS69957.1"/>
    </source>
</evidence>
<dbReference type="PIRSF" id="PIRSF001549">
    <property type="entry name" value="His-tRNA_synth"/>
    <property type="match status" value="1"/>
</dbReference>